<organism evidence="2 3">
    <name type="scientific">Pseudooceanicola albus</name>
    <dbReference type="NCBI Taxonomy" id="2692189"/>
    <lineage>
        <taxon>Bacteria</taxon>
        <taxon>Pseudomonadati</taxon>
        <taxon>Pseudomonadota</taxon>
        <taxon>Alphaproteobacteria</taxon>
        <taxon>Rhodobacterales</taxon>
        <taxon>Paracoccaceae</taxon>
        <taxon>Pseudooceanicola</taxon>
    </lineage>
</organism>
<dbReference type="InterPro" id="IPR036390">
    <property type="entry name" value="WH_DNA-bd_sf"/>
</dbReference>
<dbReference type="GO" id="GO:0006355">
    <property type="term" value="P:regulation of DNA-templated transcription"/>
    <property type="evidence" value="ECO:0007669"/>
    <property type="project" value="UniProtKB-ARBA"/>
</dbReference>
<sequence>MNRRLILNLIRMTGGLSRTELAERTGLSPAAVGHVVGDLLDEGYLIAGTSQRNGSGRKPVPLMLNTAGHLAIGVKVGPERVDCILTDFGINVIDSESVPPADLSPGAVVAAAAEAVARVTMAHGAGRPILGVGLSVPGRIDPHSGLCIRSHRFGWNDVPIAAMLSEALALPVFIEDDTLAFGLAHHMFGLGQACQNFAALAVGEGIGYAVISDGKVRRGAVGTAGKVGHVLHDPTGPMCECGRRGCLQAWYSAASLARRWAEAHALPLEAALAEHDPAARAFVAEAGEVIGRHLAEWCTVSDPERIVLGGEAVALGRAFLDPLEAALARQFYRAPPPPVFVDDSSFYWMAGAAAVAVQQVFDFEAAPAGDQPEPGGVELSTTAP</sequence>
<dbReference type="Gene3D" id="1.10.10.10">
    <property type="entry name" value="Winged helix-like DNA-binding domain superfamily/Winged helix DNA-binding domain"/>
    <property type="match status" value="1"/>
</dbReference>
<dbReference type="PROSITE" id="PS01125">
    <property type="entry name" value="ROK"/>
    <property type="match status" value="1"/>
</dbReference>
<dbReference type="Pfam" id="PF13412">
    <property type="entry name" value="HTH_24"/>
    <property type="match status" value="1"/>
</dbReference>
<dbReference type="InterPro" id="IPR049874">
    <property type="entry name" value="ROK_cs"/>
</dbReference>
<protein>
    <submittedName>
        <fullName evidence="2">ROK family protein</fullName>
    </submittedName>
</protein>
<dbReference type="InterPro" id="IPR036388">
    <property type="entry name" value="WH-like_DNA-bd_sf"/>
</dbReference>
<proteinExistence type="inferred from homology"/>
<dbReference type="EMBL" id="WUMU01000005">
    <property type="protein sequence ID" value="MXN17593.1"/>
    <property type="molecule type" value="Genomic_DNA"/>
</dbReference>
<dbReference type="InterPro" id="IPR011991">
    <property type="entry name" value="ArsR-like_HTH"/>
</dbReference>
<evidence type="ECO:0000313" key="3">
    <source>
        <dbReference type="Proteomes" id="UP000477911"/>
    </source>
</evidence>
<comment type="caution">
    <text evidence="2">The sequence shown here is derived from an EMBL/GenBank/DDBJ whole genome shotgun (WGS) entry which is preliminary data.</text>
</comment>
<dbReference type="PANTHER" id="PTHR18964">
    <property type="entry name" value="ROK (REPRESSOR, ORF, KINASE) FAMILY"/>
    <property type="match status" value="1"/>
</dbReference>
<evidence type="ECO:0000256" key="1">
    <source>
        <dbReference type="ARBA" id="ARBA00006479"/>
    </source>
</evidence>
<dbReference type="PANTHER" id="PTHR18964:SF149">
    <property type="entry name" value="BIFUNCTIONAL UDP-N-ACETYLGLUCOSAMINE 2-EPIMERASE_N-ACETYLMANNOSAMINE KINASE"/>
    <property type="match status" value="1"/>
</dbReference>
<dbReference type="InterPro" id="IPR043129">
    <property type="entry name" value="ATPase_NBD"/>
</dbReference>
<keyword evidence="3" id="KW-1185">Reference proteome</keyword>
<reference evidence="2 3" key="1">
    <citation type="submission" date="2019-12" db="EMBL/GenBank/DDBJ databases">
        <authorList>
            <person name="Li M."/>
        </authorList>
    </citation>
    <scope>NUCLEOTIDE SEQUENCE [LARGE SCALE GENOMIC DNA]</scope>
    <source>
        <strain evidence="2 3">GBMRC 2024</strain>
    </source>
</reference>
<dbReference type="Pfam" id="PF00480">
    <property type="entry name" value="ROK"/>
    <property type="match status" value="1"/>
</dbReference>
<dbReference type="Proteomes" id="UP000477911">
    <property type="component" value="Unassembled WGS sequence"/>
</dbReference>
<dbReference type="SUPFAM" id="SSF46785">
    <property type="entry name" value="Winged helix' DNA-binding domain"/>
    <property type="match status" value="1"/>
</dbReference>
<dbReference type="AlphaFoldDB" id="A0A6L7G4N9"/>
<gene>
    <name evidence="2" type="ORF">GR170_07100</name>
</gene>
<dbReference type="SUPFAM" id="SSF53067">
    <property type="entry name" value="Actin-like ATPase domain"/>
    <property type="match status" value="1"/>
</dbReference>
<comment type="similarity">
    <text evidence="1">Belongs to the ROK (NagC/XylR) family.</text>
</comment>
<dbReference type="CDD" id="cd00090">
    <property type="entry name" value="HTH_ARSR"/>
    <property type="match status" value="1"/>
</dbReference>
<evidence type="ECO:0000313" key="2">
    <source>
        <dbReference type="EMBL" id="MXN17593.1"/>
    </source>
</evidence>
<dbReference type="Gene3D" id="3.30.420.40">
    <property type="match status" value="2"/>
</dbReference>
<name>A0A6L7G4N9_9RHOB</name>
<accession>A0A6L7G4N9</accession>
<dbReference type="InterPro" id="IPR000600">
    <property type="entry name" value="ROK"/>
</dbReference>